<keyword evidence="2" id="KW-1185">Reference proteome</keyword>
<evidence type="ECO:0000313" key="1">
    <source>
        <dbReference type="EMBL" id="KAK9908324.1"/>
    </source>
</evidence>
<accession>A0ABR2YMX8</accession>
<dbReference type="Proteomes" id="UP001491310">
    <property type="component" value="Unassembled WGS sequence"/>
</dbReference>
<dbReference type="SUPFAM" id="SSF64076">
    <property type="entry name" value="MTH938-like"/>
    <property type="match status" value="1"/>
</dbReference>
<comment type="caution">
    <text evidence="1">The sequence shown here is derived from an EMBL/GenBank/DDBJ whole genome shotgun (WGS) entry which is preliminary data.</text>
</comment>
<protein>
    <recommendedName>
        <fullName evidence="3">NADH dehydrogenase [ubiquinone] 1 alpha subcomplex assembly factor 3</fullName>
    </recommendedName>
</protein>
<proteinExistence type="predicted"/>
<dbReference type="PANTHER" id="PTHR21192:SF2">
    <property type="entry name" value="NADH DEHYDROGENASE [UBIQUINONE] 1 ALPHA SUBCOMPLEX ASSEMBLY FACTOR 3"/>
    <property type="match status" value="1"/>
</dbReference>
<dbReference type="InterPro" id="IPR007523">
    <property type="entry name" value="NDUFAF3/AAMDC"/>
</dbReference>
<dbReference type="Pfam" id="PF04430">
    <property type="entry name" value="DUF498"/>
    <property type="match status" value="1"/>
</dbReference>
<evidence type="ECO:0000313" key="2">
    <source>
        <dbReference type="Proteomes" id="UP001491310"/>
    </source>
</evidence>
<organism evidence="1 2">
    <name type="scientific">Coccomyxa subellipsoidea</name>
    <dbReference type="NCBI Taxonomy" id="248742"/>
    <lineage>
        <taxon>Eukaryota</taxon>
        <taxon>Viridiplantae</taxon>
        <taxon>Chlorophyta</taxon>
        <taxon>core chlorophytes</taxon>
        <taxon>Trebouxiophyceae</taxon>
        <taxon>Trebouxiophyceae incertae sedis</taxon>
        <taxon>Coccomyxaceae</taxon>
        <taxon>Coccomyxa</taxon>
    </lineage>
</organism>
<gene>
    <name evidence="1" type="ORF">WJX75_006074</name>
</gene>
<dbReference type="PANTHER" id="PTHR21192">
    <property type="entry name" value="NUCLEAR PROTEIN E3-3"/>
    <property type="match status" value="1"/>
</dbReference>
<dbReference type="Gene3D" id="3.40.1230.10">
    <property type="entry name" value="MTH938-like"/>
    <property type="match status" value="1"/>
</dbReference>
<sequence>MMLCKFSKQFAGSLSKNSNSYRNVAFRCATYATKAEEYDLIAEEKGLARIDGYASNGFIVNNEDVEGAVLCTGTLCTVWNVQQPEDITLDSIALLDLITPAPDLLIIGCGRASMRLPKAFTDGLSSKGISVEAIDTPNAAATFNILNQEGRKVAGALLPLGN</sequence>
<reference evidence="1 2" key="1">
    <citation type="journal article" date="2024" name="Nat. Commun.">
        <title>Phylogenomics reveals the evolutionary origins of lichenization in chlorophyte algae.</title>
        <authorList>
            <person name="Puginier C."/>
            <person name="Libourel C."/>
            <person name="Otte J."/>
            <person name="Skaloud P."/>
            <person name="Haon M."/>
            <person name="Grisel S."/>
            <person name="Petersen M."/>
            <person name="Berrin J.G."/>
            <person name="Delaux P.M."/>
            <person name="Dal Grande F."/>
            <person name="Keller J."/>
        </authorList>
    </citation>
    <scope>NUCLEOTIDE SEQUENCE [LARGE SCALE GENOMIC DNA]</scope>
    <source>
        <strain evidence="1 2">SAG 216-7</strain>
    </source>
</reference>
<dbReference type="EMBL" id="JALJOT010000008">
    <property type="protein sequence ID" value="KAK9908324.1"/>
    <property type="molecule type" value="Genomic_DNA"/>
</dbReference>
<name>A0ABR2YMX8_9CHLO</name>
<evidence type="ECO:0008006" key="3">
    <source>
        <dbReference type="Google" id="ProtNLM"/>
    </source>
</evidence>
<dbReference type="InterPro" id="IPR036748">
    <property type="entry name" value="MTH938-like_sf"/>
</dbReference>